<accession>A0A1B1ZA76</accession>
<keyword evidence="2" id="KW-1185">Reference proteome</keyword>
<dbReference type="InterPro" id="IPR025626">
    <property type="entry name" value="YyzF"/>
</dbReference>
<dbReference type="AlphaFoldDB" id="A0A1B1ZA76"/>
<proteinExistence type="predicted"/>
<organism evidence="1 2">
    <name type="scientific">Fictibacillus arsenicus</name>
    <dbReference type="NCBI Taxonomy" id="255247"/>
    <lineage>
        <taxon>Bacteria</taxon>
        <taxon>Bacillati</taxon>
        <taxon>Bacillota</taxon>
        <taxon>Bacilli</taxon>
        <taxon>Bacillales</taxon>
        <taxon>Fictibacillaceae</taxon>
        <taxon>Fictibacillus</taxon>
    </lineage>
</organism>
<gene>
    <name evidence="1" type="ORF">ABE41_020180</name>
</gene>
<name>A0A1B1ZA76_9BACL</name>
<dbReference type="STRING" id="255247.ABE41_020180"/>
<dbReference type="Pfam" id="PF14116">
    <property type="entry name" value="YyzF"/>
    <property type="match status" value="1"/>
</dbReference>
<reference evidence="1 2" key="1">
    <citation type="submission" date="2016-08" db="EMBL/GenBank/DDBJ databases">
        <title>Complete genome sequence of Fictibacillus arsenicus G25-54, a strain with toxicity to nematodes and a potential arsenic-resistance activity.</title>
        <authorList>
            <person name="Zheng Z."/>
        </authorList>
    </citation>
    <scope>NUCLEOTIDE SEQUENCE [LARGE SCALE GENOMIC DNA]</scope>
    <source>
        <strain evidence="1 2">G25-54</strain>
    </source>
</reference>
<dbReference type="KEGG" id="far:ABE41_020180"/>
<dbReference type="OrthoDB" id="1652387at2"/>
<evidence type="ECO:0000313" key="2">
    <source>
        <dbReference type="Proteomes" id="UP000077412"/>
    </source>
</evidence>
<dbReference type="Proteomes" id="UP000077412">
    <property type="component" value="Chromosome"/>
</dbReference>
<dbReference type="RefSeq" id="WP_066294357.1">
    <property type="nucleotide sequence ID" value="NZ_CP016761.1"/>
</dbReference>
<dbReference type="EMBL" id="CP016761">
    <property type="protein sequence ID" value="ANX14338.1"/>
    <property type="molecule type" value="Genomic_DNA"/>
</dbReference>
<dbReference type="NCBIfam" id="TIGR04129">
    <property type="entry name" value="CxxH_BA5709"/>
    <property type="match status" value="1"/>
</dbReference>
<protein>
    <submittedName>
        <fullName evidence="1">CxxH/CxxC protein</fullName>
    </submittedName>
</protein>
<sequence length="54" mass="5975">MNIICCREHAELAIDIIVDEFETAPVVALLTGKDELSTTCEYCNEPGVYKVSNI</sequence>
<evidence type="ECO:0000313" key="1">
    <source>
        <dbReference type="EMBL" id="ANX14338.1"/>
    </source>
</evidence>